<keyword evidence="4" id="KW-1185">Reference proteome</keyword>
<dbReference type="InterPro" id="IPR010791">
    <property type="entry name" value="AttH_dom"/>
</dbReference>
<dbReference type="InterPro" id="IPR023374">
    <property type="entry name" value="AttH-like_dom_sf"/>
</dbReference>
<evidence type="ECO:0000313" key="4">
    <source>
        <dbReference type="Proteomes" id="UP000000483"/>
    </source>
</evidence>
<dbReference type="PANTHER" id="PTHR38591">
    <property type="entry name" value="HYDROLASE"/>
    <property type="match status" value="1"/>
</dbReference>
<dbReference type="AlphaFoldDB" id="F2NBZ7"/>
<proteinExistence type="predicted"/>
<keyword evidence="1" id="KW-1133">Transmembrane helix</keyword>
<sequence length="369" mass="41906">MKPNRIILMVTVVVIGVVLISRIGGSQEFRPALPGWIFVFPRDHAAHPEFKTEWWYYTGHLTSEQGEPFSYQLTFFRVGLRPPDLQARSAWALHTLYFAHLALTDIHGRRFVYHEKVDRGALGLSGAAVPHYRVWIETWQAELQGEEHHLQASAKDLTLNLRLTPEKPPVIHGENGLSRKAAGEGYASHYYSLTRLATNGRLTYQGHTFAVSGQSWMDHEFSSSQLAPDQVGWDWFSLQLKDGNDLMLYVLRRQDGSLDPHSSGTLIDPRGNSRLLKLADFQIQPLEFWHSPRSRCRYPSRWRIVVPGYGYELEVQPTISDQELLTSQSTRVTYWEGSVQVRGNKQGEPLAGWGYVELTGYAGSLGGKF</sequence>
<dbReference type="Gene3D" id="2.40.370.10">
    <property type="entry name" value="AttH-like domain"/>
    <property type="match status" value="2"/>
</dbReference>
<reference evidence="4" key="2">
    <citation type="submission" date="2011-03" db="EMBL/GenBank/DDBJ databases">
        <title>The complete genome of Desulfobacca acetoxidans DSM 11109.</title>
        <authorList>
            <consortium name="US DOE Joint Genome Institute (JGI-PGF)"/>
            <person name="Lucas S."/>
            <person name="Copeland A."/>
            <person name="Lapidus A."/>
            <person name="Bruce D."/>
            <person name="Goodwin L."/>
            <person name="Pitluck S."/>
            <person name="Peters L."/>
            <person name="Kyrpides N."/>
            <person name="Mavromatis K."/>
            <person name="Ivanova N."/>
            <person name="Ovchinnikova G."/>
            <person name="Teshima H."/>
            <person name="Detter J.C."/>
            <person name="Han C."/>
            <person name="Land M."/>
            <person name="Hauser L."/>
            <person name="Markowitz V."/>
            <person name="Cheng J.-F."/>
            <person name="Hugenholtz P."/>
            <person name="Woyke T."/>
            <person name="Wu D."/>
            <person name="Spring S."/>
            <person name="Schueler E."/>
            <person name="Brambilla E."/>
            <person name="Klenk H.-P."/>
            <person name="Eisen J.A."/>
        </authorList>
    </citation>
    <scope>NUCLEOTIDE SEQUENCE [LARGE SCALE GENOMIC DNA]</scope>
    <source>
        <strain evidence="4">ATCC 700848 / DSM 11109 / ASRB2</strain>
    </source>
</reference>
<evidence type="ECO:0000256" key="1">
    <source>
        <dbReference type="SAM" id="Phobius"/>
    </source>
</evidence>
<dbReference type="STRING" id="880072.Desac_0177"/>
<dbReference type="eggNOG" id="COG5621">
    <property type="taxonomic scope" value="Bacteria"/>
</dbReference>
<dbReference type="Pfam" id="PF07143">
    <property type="entry name" value="CrtC"/>
    <property type="match status" value="1"/>
</dbReference>
<dbReference type="RefSeq" id="WP_013705187.1">
    <property type="nucleotide sequence ID" value="NC_015388.1"/>
</dbReference>
<keyword evidence="1" id="KW-0812">Transmembrane</keyword>
<evidence type="ECO:0000313" key="3">
    <source>
        <dbReference type="EMBL" id="AEB08074.1"/>
    </source>
</evidence>
<dbReference type="EMBL" id="CP002629">
    <property type="protein sequence ID" value="AEB08074.1"/>
    <property type="molecule type" value="Genomic_DNA"/>
</dbReference>
<protein>
    <recommendedName>
        <fullName evidence="2">AttH domain-containing protein</fullName>
    </recommendedName>
</protein>
<feature type="transmembrane region" description="Helical" evidence="1">
    <location>
        <begin position="6"/>
        <end position="24"/>
    </location>
</feature>
<dbReference type="HOGENOM" id="CLU_040626_0_0_7"/>
<dbReference type="KEGG" id="dao:Desac_0177"/>
<organism evidence="3 4">
    <name type="scientific">Desulfobacca acetoxidans (strain ATCC 700848 / DSM 11109 / ASRB2)</name>
    <dbReference type="NCBI Taxonomy" id="880072"/>
    <lineage>
        <taxon>Bacteria</taxon>
        <taxon>Pseudomonadati</taxon>
        <taxon>Thermodesulfobacteriota</taxon>
        <taxon>Desulfobaccia</taxon>
        <taxon>Desulfobaccales</taxon>
        <taxon>Desulfobaccaceae</taxon>
        <taxon>Desulfobacca</taxon>
    </lineage>
</organism>
<dbReference type="SUPFAM" id="SSF159245">
    <property type="entry name" value="AttH-like"/>
    <property type="match status" value="1"/>
</dbReference>
<reference evidence="3 4" key="1">
    <citation type="journal article" date="2011" name="Stand. Genomic Sci.">
        <title>Complete genome sequence of the acetate-degrading sulfate reducer Desulfobacca acetoxidans type strain (ASRB2).</title>
        <authorList>
            <person name="Goker M."/>
            <person name="Teshima H."/>
            <person name="Lapidus A."/>
            <person name="Nolan M."/>
            <person name="Lucas S."/>
            <person name="Hammon N."/>
            <person name="Deshpande S."/>
            <person name="Cheng J.F."/>
            <person name="Tapia R."/>
            <person name="Han C."/>
            <person name="Goodwin L."/>
            <person name="Pitluck S."/>
            <person name="Huntemann M."/>
            <person name="Liolios K."/>
            <person name="Ivanova N."/>
            <person name="Pagani I."/>
            <person name="Mavromatis K."/>
            <person name="Ovchinikova G."/>
            <person name="Pati A."/>
            <person name="Chen A."/>
            <person name="Palaniappan K."/>
            <person name="Land M."/>
            <person name="Hauser L."/>
            <person name="Brambilla E.M."/>
            <person name="Rohde M."/>
            <person name="Spring S."/>
            <person name="Detter J.C."/>
            <person name="Woyke T."/>
            <person name="Bristow J."/>
            <person name="Eisen J.A."/>
            <person name="Markowitz V."/>
            <person name="Hugenholtz P."/>
            <person name="Kyrpides N.C."/>
            <person name="Klenk H.P."/>
        </authorList>
    </citation>
    <scope>NUCLEOTIDE SEQUENCE [LARGE SCALE GENOMIC DNA]</scope>
    <source>
        <strain evidence="4">ATCC 700848 / DSM 11109 / ASRB2</strain>
    </source>
</reference>
<keyword evidence="1" id="KW-0472">Membrane</keyword>
<accession>F2NBZ7</accession>
<evidence type="ECO:0000259" key="2">
    <source>
        <dbReference type="Pfam" id="PF07143"/>
    </source>
</evidence>
<feature type="domain" description="AttH" evidence="2">
    <location>
        <begin position="52"/>
        <end position="223"/>
    </location>
</feature>
<dbReference type="Proteomes" id="UP000000483">
    <property type="component" value="Chromosome"/>
</dbReference>
<dbReference type="PANTHER" id="PTHR38591:SF1">
    <property type="entry name" value="BLL1000 PROTEIN"/>
    <property type="match status" value="1"/>
</dbReference>
<dbReference type="Pfam" id="PF17186">
    <property type="entry name" value="Lipocalin_9"/>
    <property type="match status" value="1"/>
</dbReference>
<name>F2NBZ7_DESAR</name>
<gene>
    <name evidence="3" type="ordered locus">Desac_0177</name>
</gene>